<reference evidence="1 2" key="1">
    <citation type="submission" date="2020-12" db="EMBL/GenBank/DDBJ databases">
        <title>YIM B01967 draft genome.</title>
        <authorList>
            <person name="Yan X."/>
        </authorList>
    </citation>
    <scope>NUCLEOTIDE SEQUENCE [LARGE SCALE GENOMIC DNA]</scope>
    <source>
        <strain evidence="1 2">YIM B01967</strain>
    </source>
</reference>
<accession>A0ABS1HAQ5</accession>
<protein>
    <submittedName>
        <fullName evidence="1">Uncharacterized protein</fullName>
    </submittedName>
</protein>
<organism evidence="1 2">
    <name type="scientific">Viridibacillus soli</name>
    <dbReference type="NCBI Taxonomy" id="2798301"/>
    <lineage>
        <taxon>Bacteria</taxon>
        <taxon>Bacillati</taxon>
        <taxon>Bacillota</taxon>
        <taxon>Bacilli</taxon>
        <taxon>Bacillales</taxon>
        <taxon>Caryophanaceae</taxon>
        <taxon>Viridibacillus</taxon>
    </lineage>
</organism>
<dbReference type="Proteomes" id="UP000618943">
    <property type="component" value="Unassembled WGS sequence"/>
</dbReference>
<name>A0ABS1HAQ5_9BACL</name>
<evidence type="ECO:0000313" key="2">
    <source>
        <dbReference type="Proteomes" id="UP000618943"/>
    </source>
</evidence>
<proteinExistence type="predicted"/>
<gene>
    <name evidence="1" type="ORF">JFL43_16980</name>
</gene>
<sequence>MEIIGDISVSKIEVVDGRTGKRHSITEKEKIKQFNQLLNAREYSEFEEHEKIKGYI</sequence>
<evidence type="ECO:0000313" key="1">
    <source>
        <dbReference type="EMBL" id="MBK3496520.1"/>
    </source>
</evidence>
<dbReference type="EMBL" id="JAEOAH010000033">
    <property type="protein sequence ID" value="MBK3496520.1"/>
    <property type="molecule type" value="Genomic_DNA"/>
</dbReference>
<comment type="caution">
    <text evidence="1">The sequence shown here is derived from an EMBL/GenBank/DDBJ whole genome shotgun (WGS) entry which is preliminary data.</text>
</comment>
<keyword evidence="2" id="KW-1185">Reference proteome</keyword>
<dbReference type="RefSeq" id="WP_200749977.1">
    <property type="nucleotide sequence ID" value="NZ_JAEOAH010000033.1"/>
</dbReference>